<dbReference type="InterPro" id="IPR025609">
    <property type="entry name" value="Lsm14-like_N"/>
</dbReference>
<dbReference type="Proteomes" id="UP000825935">
    <property type="component" value="Chromosome 20"/>
</dbReference>
<keyword evidence="9" id="KW-1185">Reference proteome</keyword>
<organism evidence="8 9">
    <name type="scientific">Ceratopteris richardii</name>
    <name type="common">Triangle waterfern</name>
    <dbReference type="NCBI Taxonomy" id="49495"/>
    <lineage>
        <taxon>Eukaryota</taxon>
        <taxon>Viridiplantae</taxon>
        <taxon>Streptophyta</taxon>
        <taxon>Embryophyta</taxon>
        <taxon>Tracheophyta</taxon>
        <taxon>Polypodiopsida</taxon>
        <taxon>Polypodiidae</taxon>
        <taxon>Polypodiales</taxon>
        <taxon>Pteridineae</taxon>
        <taxon>Pteridaceae</taxon>
        <taxon>Parkerioideae</taxon>
        <taxon>Ceratopteris</taxon>
    </lineage>
</organism>
<evidence type="ECO:0008006" key="10">
    <source>
        <dbReference type="Google" id="ProtNLM"/>
    </source>
</evidence>
<feature type="domain" description="DFDF" evidence="4">
    <location>
        <begin position="426"/>
        <end position="462"/>
    </location>
</feature>
<dbReference type="PROSITE" id="PS52002">
    <property type="entry name" value="SM"/>
    <property type="match status" value="1"/>
</dbReference>
<evidence type="ECO:0000259" key="4">
    <source>
        <dbReference type="PROSITE" id="PS51512"/>
    </source>
</evidence>
<dbReference type="InterPro" id="IPR025768">
    <property type="entry name" value="TFG_box"/>
</dbReference>
<feature type="region of interest" description="Disordered" evidence="3">
    <location>
        <begin position="212"/>
        <end position="250"/>
    </location>
</feature>
<dbReference type="SUPFAM" id="SSF50182">
    <property type="entry name" value="Sm-like ribonucleoproteins"/>
    <property type="match status" value="1"/>
</dbReference>
<feature type="compositionally biased region" description="Polar residues" evidence="3">
    <location>
        <begin position="131"/>
        <end position="141"/>
    </location>
</feature>
<dbReference type="EMBL" id="CM035425">
    <property type="protein sequence ID" value="KAH7332392.1"/>
    <property type="molecule type" value="Genomic_DNA"/>
</dbReference>
<dbReference type="Gene3D" id="2.30.30.100">
    <property type="match status" value="1"/>
</dbReference>
<accession>A0A8T2SIS9</accession>
<dbReference type="AlphaFoldDB" id="A0A8T2SIS9"/>
<feature type="domain" description="FFD box profile" evidence="5">
    <location>
        <begin position="485"/>
        <end position="500"/>
    </location>
</feature>
<proteinExistence type="predicted"/>
<feature type="region of interest" description="Disordered" evidence="3">
    <location>
        <begin position="121"/>
        <end position="141"/>
    </location>
</feature>
<dbReference type="Pfam" id="PF09532">
    <property type="entry name" value="FDF"/>
    <property type="match status" value="1"/>
</dbReference>
<evidence type="ECO:0000256" key="1">
    <source>
        <dbReference type="PROSITE-ProRule" id="PRU00846"/>
    </source>
</evidence>
<evidence type="ECO:0000256" key="2">
    <source>
        <dbReference type="PROSITE-ProRule" id="PRU00869"/>
    </source>
</evidence>
<dbReference type="InterPro" id="IPR047575">
    <property type="entry name" value="Sm"/>
</dbReference>
<evidence type="ECO:0000313" key="9">
    <source>
        <dbReference type="Proteomes" id="UP000825935"/>
    </source>
</evidence>
<dbReference type="CDD" id="cd01736">
    <property type="entry name" value="LSm14_N"/>
    <property type="match status" value="1"/>
</dbReference>
<feature type="compositionally biased region" description="Low complexity" evidence="3">
    <location>
        <begin position="374"/>
        <end position="387"/>
    </location>
</feature>
<comment type="caution">
    <text evidence="8">The sequence shown here is derived from an EMBL/GenBank/DDBJ whole genome shotgun (WGS) entry which is preliminary data.</text>
</comment>
<evidence type="ECO:0000256" key="3">
    <source>
        <dbReference type="SAM" id="MobiDB-lite"/>
    </source>
</evidence>
<evidence type="ECO:0000259" key="6">
    <source>
        <dbReference type="PROSITE" id="PS51536"/>
    </source>
</evidence>
<dbReference type="SMART" id="SM01271">
    <property type="entry name" value="LSM14"/>
    <property type="match status" value="1"/>
</dbReference>
<dbReference type="PROSITE" id="PS51536">
    <property type="entry name" value="TFG"/>
    <property type="match status" value="1"/>
</dbReference>
<dbReference type="GO" id="GO:0034063">
    <property type="term" value="P:stress granule assembly"/>
    <property type="evidence" value="ECO:0007669"/>
    <property type="project" value="TreeGrafter"/>
</dbReference>
<dbReference type="InterPro" id="IPR025762">
    <property type="entry name" value="DFDF"/>
</dbReference>
<evidence type="ECO:0000259" key="7">
    <source>
        <dbReference type="PROSITE" id="PS52002"/>
    </source>
</evidence>
<dbReference type="InterPro" id="IPR019050">
    <property type="entry name" value="FDF_dom"/>
</dbReference>
<feature type="compositionally biased region" description="Polar residues" evidence="3">
    <location>
        <begin position="398"/>
        <end position="411"/>
    </location>
</feature>
<evidence type="ECO:0000313" key="8">
    <source>
        <dbReference type="EMBL" id="KAH7332392.1"/>
    </source>
</evidence>
<gene>
    <name evidence="8" type="ORF">KP509_20G085100</name>
</gene>
<feature type="short sequence motif" description="TFG box" evidence="2">
    <location>
        <begin position="507"/>
        <end position="527"/>
    </location>
</feature>
<dbReference type="GO" id="GO:0033962">
    <property type="term" value="P:P-body assembly"/>
    <property type="evidence" value="ECO:0007669"/>
    <property type="project" value="TreeGrafter"/>
</dbReference>
<evidence type="ECO:0000259" key="5">
    <source>
        <dbReference type="PROSITE" id="PS51513"/>
    </source>
</evidence>
<dbReference type="Pfam" id="PF12701">
    <property type="entry name" value="LSM14"/>
    <property type="match status" value="1"/>
</dbReference>
<dbReference type="GO" id="GO:0000932">
    <property type="term" value="C:P-body"/>
    <property type="evidence" value="ECO:0007669"/>
    <property type="project" value="TreeGrafter"/>
</dbReference>
<protein>
    <recommendedName>
        <fullName evidence="10">Protein decapping 5</fullName>
    </recommendedName>
</protein>
<dbReference type="OMA" id="GNLNSWG"/>
<dbReference type="PROSITE" id="PS51513">
    <property type="entry name" value="FFD"/>
    <property type="match status" value="1"/>
</dbReference>
<feature type="region of interest" description="Disordered" evidence="3">
    <location>
        <begin position="367"/>
        <end position="415"/>
    </location>
</feature>
<dbReference type="InterPro" id="IPR010920">
    <property type="entry name" value="LSM_dom_sf"/>
</dbReference>
<sequence>MGDNPSAKGGGAADGGGNAADAYIGSLISLTSKSEIRYEGILYTIDTANLNIALQDVRSFGTEGRKKDGPQVPASDKVYDFIIFRGSDIKDLQVKSSPPGRLSQSQQPYHDPAIISLQSQTSPMAPPVTAGNRQTSGVSTATTQASTDIYNRGLYSNIPSGNYQPNLPMYQPYTGLSPWGMPPIPPGSNGTMGMPMYWPDYYRPGAHLQQQSPLPFQALPPNYIRPSQSPPKQPLPVSTTTTTTSSVPMPDNLVLQSESAKDSVVNSSAMLSSSNLPLPVLPSSFQVSAPLDYSSSVLSVDEKSAAVKLASKVSLPSTSSTVPISMSGSLINQNAVSSLESTALLETGIDSQKHSVVSEHFSVDQSAAAEPTISTTSTSQAQSSSNQPLLPLPVRPKNYNQGYGASSNSGYNRRGRGRGGVVGVCSNAQSQSQFMEDFDFTAMNEKFKKDEVWGELGKADSREKGDGEDDLYDDAQYEEEEYTRPVYVKDDFFDTLSCDALDRGNQVERTKFSEQRKIDTETFGRFSLRSRGSRGGRGAYRGNSRGNYYGGRFAGNGGRGRGYARNTAGY</sequence>
<dbReference type="OrthoDB" id="21539at2759"/>
<dbReference type="GO" id="GO:0003729">
    <property type="term" value="F:mRNA binding"/>
    <property type="evidence" value="ECO:0007669"/>
    <property type="project" value="TreeGrafter"/>
</dbReference>
<dbReference type="PROSITE" id="PS51512">
    <property type="entry name" value="DFDF"/>
    <property type="match status" value="1"/>
</dbReference>
<feature type="short sequence motif" description="FFD box" evidence="1">
    <location>
        <begin position="485"/>
        <end position="500"/>
    </location>
</feature>
<dbReference type="PANTHER" id="PTHR13586:SF0">
    <property type="entry name" value="TRAILER HITCH, ISOFORM H"/>
    <property type="match status" value="1"/>
</dbReference>
<dbReference type="InterPro" id="IPR025761">
    <property type="entry name" value="FFD_box"/>
</dbReference>
<dbReference type="SMART" id="SM01199">
    <property type="entry name" value="FDF"/>
    <property type="match status" value="1"/>
</dbReference>
<feature type="domain" description="TFG box profile" evidence="6">
    <location>
        <begin position="507"/>
        <end position="527"/>
    </location>
</feature>
<feature type="domain" description="Sm" evidence="7">
    <location>
        <begin position="15"/>
        <end position="98"/>
    </location>
</feature>
<reference evidence="8" key="1">
    <citation type="submission" date="2021-08" db="EMBL/GenBank/DDBJ databases">
        <title>WGS assembly of Ceratopteris richardii.</title>
        <authorList>
            <person name="Marchant D.B."/>
            <person name="Chen G."/>
            <person name="Jenkins J."/>
            <person name="Shu S."/>
            <person name="Leebens-Mack J."/>
            <person name="Grimwood J."/>
            <person name="Schmutz J."/>
            <person name="Soltis P."/>
            <person name="Soltis D."/>
            <person name="Chen Z.-H."/>
        </authorList>
    </citation>
    <scope>NUCLEOTIDE SEQUENCE</scope>
    <source>
        <strain evidence="8">Whitten #5841</strain>
        <tissue evidence="8">Leaf</tissue>
    </source>
</reference>
<name>A0A8T2SIS9_CERRI</name>
<dbReference type="PANTHER" id="PTHR13586">
    <property type="entry name" value="SCD6 PROTEIN-RELATED"/>
    <property type="match status" value="1"/>
</dbReference>